<dbReference type="EMBL" id="WWHY01000001">
    <property type="protein sequence ID" value="MYR34953.1"/>
    <property type="molecule type" value="Genomic_DNA"/>
</dbReference>
<comment type="caution">
    <text evidence="9">The sequence shown here is derived from an EMBL/GenBank/DDBJ whole genome shotgun (WGS) entry which is preliminary data.</text>
</comment>
<evidence type="ECO:0000256" key="5">
    <source>
        <dbReference type="SAM" id="MobiDB-lite"/>
    </source>
</evidence>
<evidence type="ECO:0000256" key="3">
    <source>
        <dbReference type="ARBA" id="ARBA00022729"/>
    </source>
</evidence>
<keyword evidence="6" id="KW-1133">Transmembrane helix</keyword>
<feature type="domain" description="CopC" evidence="8">
    <location>
        <begin position="25"/>
        <end position="118"/>
    </location>
</feature>
<proteinExistence type="predicted"/>
<dbReference type="Proteomes" id="UP000467124">
    <property type="component" value="Unassembled WGS sequence"/>
</dbReference>
<feature type="signal peptide" evidence="7">
    <location>
        <begin position="1"/>
        <end position="24"/>
    </location>
</feature>
<reference evidence="9 10" key="1">
    <citation type="journal article" date="2019" name="Nat. Commun.">
        <title>The antimicrobial potential of Streptomyces from insect microbiomes.</title>
        <authorList>
            <person name="Chevrette M.G."/>
            <person name="Carlson C.M."/>
            <person name="Ortega H.E."/>
            <person name="Thomas C."/>
            <person name="Ananiev G.E."/>
            <person name="Barns K.J."/>
            <person name="Book A.J."/>
            <person name="Cagnazzo J."/>
            <person name="Carlos C."/>
            <person name="Flanigan W."/>
            <person name="Grubbs K.J."/>
            <person name="Horn H.A."/>
            <person name="Hoffmann F.M."/>
            <person name="Klassen J.L."/>
            <person name="Knack J.J."/>
            <person name="Lewin G.R."/>
            <person name="McDonald B.R."/>
            <person name="Muller L."/>
            <person name="Melo W.G.P."/>
            <person name="Pinto-Tomas A.A."/>
            <person name="Schmitz A."/>
            <person name="Wendt-Pienkowski E."/>
            <person name="Wildman S."/>
            <person name="Zhao M."/>
            <person name="Zhang F."/>
            <person name="Bugni T.S."/>
            <person name="Andes D.R."/>
            <person name="Pupo M.T."/>
            <person name="Currie C.R."/>
        </authorList>
    </citation>
    <scope>NUCLEOTIDE SEQUENCE [LARGE SCALE GENOMIC DNA]</scope>
    <source>
        <strain evidence="9 10">SID5840</strain>
    </source>
</reference>
<dbReference type="InterPro" id="IPR014756">
    <property type="entry name" value="Ig_E-set"/>
</dbReference>
<evidence type="ECO:0000313" key="10">
    <source>
        <dbReference type="Proteomes" id="UP000467124"/>
    </source>
</evidence>
<keyword evidence="2" id="KW-0479">Metal-binding</keyword>
<dbReference type="InterPro" id="IPR007348">
    <property type="entry name" value="CopC_dom"/>
</dbReference>
<dbReference type="GO" id="GO:0005886">
    <property type="term" value="C:plasma membrane"/>
    <property type="evidence" value="ECO:0007669"/>
    <property type="project" value="TreeGrafter"/>
</dbReference>
<dbReference type="PANTHER" id="PTHR34820">
    <property type="entry name" value="INNER MEMBRANE PROTEIN YEBZ"/>
    <property type="match status" value="1"/>
</dbReference>
<evidence type="ECO:0000313" key="9">
    <source>
        <dbReference type="EMBL" id="MYR34953.1"/>
    </source>
</evidence>
<evidence type="ECO:0000256" key="4">
    <source>
        <dbReference type="ARBA" id="ARBA00023008"/>
    </source>
</evidence>
<keyword evidence="6" id="KW-0472">Membrane</keyword>
<accession>A0A7K2IYD0</accession>
<feature type="region of interest" description="Disordered" evidence="5">
    <location>
        <begin position="112"/>
        <end position="146"/>
    </location>
</feature>
<dbReference type="Gene3D" id="2.60.40.1220">
    <property type="match status" value="1"/>
</dbReference>
<dbReference type="InterPro" id="IPR014755">
    <property type="entry name" value="Cu-Rt/internalin_Ig-like"/>
</dbReference>
<comment type="subcellular location">
    <subcellularLocation>
        <location evidence="1">Cell envelope</location>
    </subcellularLocation>
</comment>
<dbReference type="InterPro" id="IPR032694">
    <property type="entry name" value="CopC/D"/>
</dbReference>
<evidence type="ECO:0000256" key="6">
    <source>
        <dbReference type="SAM" id="Phobius"/>
    </source>
</evidence>
<dbReference type="RefSeq" id="WP_161111797.1">
    <property type="nucleotide sequence ID" value="NZ_WWHY01000001.1"/>
</dbReference>
<name>A0A7K2IYD0_9ACTN</name>
<sequence length="199" mass="20769">MRVPATVLCAAVTALLLSPAPALAHDALIASSPEDEQTLDSAPEEVRLTFSGRPMDVSTAVLVLDSESEAVATTEPLVEEHDVSVELPAEMADGGYAVRWRVVSSDGHPISGSFTFQVGEGGPPPPDLEAAPPMSPEEEDDTDAAAAPATAGLPREAVLSLVGALIGLLFYTAYLRFRNAAGRVPRPAGQITPNETETR</sequence>
<gene>
    <name evidence="9" type="ORF">GTW20_22510</name>
</gene>
<dbReference type="GO" id="GO:0030313">
    <property type="term" value="C:cell envelope"/>
    <property type="evidence" value="ECO:0007669"/>
    <property type="project" value="UniProtKB-SubCell"/>
</dbReference>
<feature type="transmembrane region" description="Helical" evidence="6">
    <location>
        <begin position="157"/>
        <end position="177"/>
    </location>
</feature>
<evidence type="ECO:0000256" key="1">
    <source>
        <dbReference type="ARBA" id="ARBA00004196"/>
    </source>
</evidence>
<dbReference type="SUPFAM" id="SSF81296">
    <property type="entry name" value="E set domains"/>
    <property type="match status" value="1"/>
</dbReference>
<dbReference type="GO" id="GO:0005507">
    <property type="term" value="F:copper ion binding"/>
    <property type="evidence" value="ECO:0007669"/>
    <property type="project" value="InterPro"/>
</dbReference>
<dbReference type="Pfam" id="PF04234">
    <property type="entry name" value="CopC"/>
    <property type="match status" value="1"/>
</dbReference>
<keyword evidence="4" id="KW-0186">Copper</keyword>
<evidence type="ECO:0000256" key="7">
    <source>
        <dbReference type="SAM" id="SignalP"/>
    </source>
</evidence>
<dbReference type="AlphaFoldDB" id="A0A7K2IYD0"/>
<protein>
    <submittedName>
        <fullName evidence="9">Copper resistance protein CopC</fullName>
    </submittedName>
</protein>
<evidence type="ECO:0000259" key="8">
    <source>
        <dbReference type="Pfam" id="PF04234"/>
    </source>
</evidence>
<dbReference type="GO" id="GO:0006825">
    <property type="term" value="P:copper ion transport"/>
    <property type="evidence" value="ECO:0007669"/>
    <property type="project" value="InterPro"/>
</dbReference>
<organism evidence="9 10">
    <name type="scientific">Nocardiopsis alba</name>
    <dbReference type="NCBI Taxonomy" id="53437"/>
    <lineage>
        <taxon>Bacteria</taxon>
        <taxon>Bacillati</taxon>
        <taxon>Actinomycetota</taxon>
        <taxon>Actinomycetes</taxon>
        <taxon>Streptosporangiales</taxon>
        <taxon>Nocardiopsidaceae</taxon>
        <taxon>Nocardiopsis</taxon>
    </lineage>
</organism>
<dbReference type="PANTHER" id="PTHR34820:SF4">
    <property type="entry name" value="INNER MEMBRANE PROTEIN YEBZ"/>
    <property type="match status" value="1"/>
</dbReference>
<feature type="chain" id="PRO_5029554212" evidence="7">
    <location>
        <begin position="25"/>
        <end position="199"/>
    </location>
</feature>
<keyword evidence="3 7" id="KW-0732">Signal</keyword>
<keyword evidence="6" id="KW-0812">Transmembrane</keyword>
<evidence type="ECO:0000256" key="2">
    <source>
        <dbReference type="ARBA" id="ARBA00022723"/>
    </source>
</evidence>
<dbReference type="GO" id="GO:0046688">
    <property type="term" value="P:response to copper ion"/>
    <property type="evidence" value="ECO:0007669"/>
    <property type="project" value="InterPro"/>
</dbReference>
<dbReference type="GO" id="GO:0042597">
    <property type="term" value="C:periplasmic space"/>
    <property type="evidence" value="ECO:0007669"/>
    <property type="project" value="InterPro"/>
</dbReference>